<name>A0ABM8VHK6_9BACL</name>
<proteinExistence type="predicted"/>
<gene>
    <name evidence="2" type="ORF">PAECIP111802_02846</name>
</gene>
<dbReference type="EMBL" id="CAJVCE010000007">
    <property type="protein sequence ID" value="CAG7642340.1"/>
    <property type="molecule type" value="Genomic_DNA"/>
</dbReference>
<evidence type="ECO:0008006" key="4">
    <source>
        <dbReference type="Google" id="ProtNLM"/>
    </source>
</evidence>
<reference evidence="2 3" key="1">
    <citation type="submission" date="2021-06" db="EMBL/GenBank/DDBJ databases">
        <authorList>
            <person name="Criscuolo A."/>
        </authorList>
    </citation>
    <scope>NUCLEOTIDE SEQUENCE [LARGE SCALE GENOMIC DNA]</scope>
    <source>
        <strain evidence="3">CIP 111802</strain>
    </source>
</reference>
<keyword evidence="3" id="KW-1185">Reference proteome</keyword>
<dbReference type="Proteomes" id="UP000730618">
    <property type="component" value="Unassembled WGS sequence"/>
</dbReference>
<feature type="region of interest" description="Disordered" evidence="1">
    <location>
        <begin position="174"/>
        <end position="196"/>
    </location>
</feature>
<comment type="caution">
    <text evidence="2">The sequence shown here is derived from an EMBL/GenBank/DDBJ whole genome shotgun (WGS) entry which is preliminary data.</text>
</comment>
<protein>
    <recommendedName>
        <fullName evidence="4">Histidine phosphatase family protein</fullName>
    </recommendedName>
</protein>
<sequence>MEIVFVQHGEAMHQLGGGSRLHAQDPPLTDKGKREAVRLSRLEPLSESDAIVAGPVLYLLQTADLWSKGTGCSRFVHPLAGPRQHPFRYDFRTPPCEWPMESERITTGFPEFLPPAHLPEHLWLQGIHTLPGILFAQHAERFLAWCRNLEKSRVFIVTAEGTLQAYRAHLAAGSSGGRQSAGRGKRLSRWSVPLPV</sequence>
<evidence type="ECO:0000313" key="3">
    <source>
        <dbReference type="Proteomes" id="UP000730618"/>
    </source>
</evidence>
<evidence type="ECO:0000313" key="2">
    <source>
        <dbReference type="EMBL" id="CAG7642340.1"/>
    </source>
</evidence>
<organism evidence="2 3">
    <name type="scientific">Paenibacillus allorhizosphaerae</name>
    <dbReference type="NCBI Taxonomy" id="2849866"/>
    <lineage>
        <taxon>Bacteria</taxon>
        <taxon>Bacillati</taxon>
        <taxon>Bacillota</taxon>
        <taxon>Bacilli</taxon>
        <taxon>Bacillales</taxon>
        <taxon>Paenibacillaceae</taxon>
        <taxon>Paenibacillus</taxon>
    </lineage>
</organism>
<dbReference type="RefSeq" id="WP_218099181.1">
    <property type="nucleotide sequence ID" value="NZ_CAJVCE010000007.1"/>
</dbReference>
<accession>A0ABM8VHK6</accession>
<evidence type="ECO:0000256" key="1">
    <source>
        <dbReference type="SAM" id="MobiDB-lite"/>
    </source>
</evidence>